<evidence type="ECO:0000313" key="3">
    <source>
        <dbReference type="Proteomes" id="UP000186817"/>
    </source>
</evidence>
<evidence type="ECO:0000313" key="2">
    <source>
        <dbReference type="EMBL" id="OLQ05256.1"/>
    </source>
</evidence>
<keyword evidence="3" id="KW-1185">Reference proteome</keyword>
<accession>A0A1Q9ECU0</accession>
<feature type="region of interest" description="Disordered" evidence="1">
    <location>
        <begin position="1"/>
        <end position="29"/>
    </location>
</feature>
<gene>
    <name evidence="2" type="ORF">AK812_SmicGene11574</name>
</gene>
<name>A0A1Q9ECU0_SYMMI</name>
<feature type="compositionally biased region" description="Acidic residues" evidence="1">
    <location>
        <begin position="114"/>
        <end position="162"/>
    </location>
</feature>
<feature type="region of interest" description="Disordered" evidence="1">
    <location>
        <begin position="112"/>
        <end position="172"/>
    </location>
</feature>
<comment type="caution">
    <text evidence="2">The sequence shown here is derived from an EMBL/GenBank/DDBJ whole genome shotgun (WGS) entry which is preliminary data.</text>
</comment>
<feature type="compositionally biased region" description="Basic and acidic residues" evidence="1">
    <location>
        <begin position="163"/>
        <end position="172"/>
    </location>
</feature>
<protein>
    <submittedName>
        <fullName evidence="2">Uncharacterized protein</fullName>
    </submittedName>
</protein>
<dbReference type="EMBL" id="LSRX01000190">
    <property type="protein sequence ID" value="OLQ05256.1"/>
    <property type="molecule type" value="Genomic_DNA"/>
</dbReference>
<organism evidence="2 3">
    <name type="scientific">Symbiodinium microadriaticum</name>
    <name type="common">Dinoflagellate</name>
    <name type="synonym">Zooxanthella microadriatica</name>
    <dbReference type="NCBI Taxonomy" id="2951"/>
    <lineage>
        <taxon>Eukaryota</taxon>
        <taxon>Sar</taxon>
        <taxon>Alveolata</taxon>
        <taxon>Dinophyceae</taxon>
        <taxon>Suessiales</taxon>
        <taxon>Symbiodiniaceae</taxon>
        <taxon>Symbiodinium</taxon>
    </lineage>
</organism>
<feature type="compositionally biased region" description="Acidic residues" evidence="1">
    <location>
        <begin position="1"/>
        <end position="11"/>
    </location>
</feature>
<dbReference type="Proteomes" id="UP000186817">
    <property type="component" value="Unassembled WGS sequence"/>
</dbReference>
<reference evidence="2 3" key="1">
    <citation type="submission" date="2016-02" db="EMBL/GenBank/DDBJ databases">
        <title>Genome analysis of coral dinoflagellate symbionts highlights evolutionary adaptations to a symbiotic lifestyle.</title>
        <authorList>
            <person name="Aranda M."/>
            <person name="Li Y."/>
            <person name="Liew Y.J."/>
            <person name="Baumgarten S."/>
            <person name="Simakov O."/>
            <person name="Wilson M."/>
            <person name="Piel J."/>
            <person name="Ashoor H."/>
            <person name="Bougouffa S."/>
            <person name="Bajic V.B."/>
            <person name="Ryu T."/>
            <person name="Ravasi T."/>
            <person name="Bayer T."/>
            <person name="Micklem G."/>
            <person name="Kim H."/>
            <person name="Bhak J."/>
            <person name="Lajeunesse T.C."/>
            <person name="Voolstra C.R."/>
        </authorList>
    </citation>
    <scope>NUCLEOTIDE SEQUENCE [LARGE SCALE GENOMIC DNA]</scope>
    <source>
        <strain evidence="2 3">CCMP2467</strain>
    </source>
</reference>
<dbReference type="AlphaFoldDB" id="A0A1Q9ECU0"/>
<sequence length="172" mass="19085">MVNDGEQEDQEVAQQEGGNDERSGHNPGAITTEMRLRHDIDVGNATDNDHWIADYAEEGSCTNKKHSCVIMLTTTWAKRHGALNVADGCRDDEEQEELDHRYLQTYVRGLAYDGDYDDDDDDHGDDDDNDDGDADGDDDVDDDDDEDDDGVHDDDDDGDHDGDEAGCHHDTA</sequence>
<proteinExistence type="predicted"/>
<evidence type="ECO:0000256" key="1">
    <source>
        <dbReference type="SAM" id="MobiDB-lite"/>
    </source>
</evidence>